<sequence>MPASMFCDIDGSSSGFEEQRALQLAFELSMLGLSDGGGPGAPTSAAALTSSVSVVNEPDAPSIGALPSSFIIADETRSGGKKSQNMTECVPVPSSEHVAEIVGRQGCKIKSLRAKTNTYIKTPVRGEEPVFVVTGRKEDVAKAKKEILSAADHFSQIRASRKNNLGGCGGGLSPPGPPTNVPGNVTIQVRVPYRVVGLVVGPKGATIKRIQHQTHTYIVTPSRDKEPVFEVTGLPEHVEAAKRDIEAHIALRTGTAAIPGLMAAAAAAASGSPNSGGLMEDASAEIVASLCKTGLGGLFGGGNSTNWLEALPPQTDTSPTASVVALGSGFSSASYASFSAGSSGCSSASSSSSSSCNSGTTGLGDLGSIWSMSLDRDEGLGDSPSFETATASSSIWSFPAVTRPSPPNSASPAESLSSVGGKRDCVICGEREITAALVPCGHNLFCMECGEGLCEGSNPTCPVCKIQVCQAIRIRS</sequence>
<dbReference type="SUPFAM" id="SSF57850">
    <property type="entry name" value="RING/U-box"/>
    <property type="match status" value="1"/>
</dbReference>
<evidence type="ECO:0000256" key="2">
    <source>
        <dbReference type="ARBA" id="ARBA00004496"/>
    </source>
</evidence>
<dbReference type="InterPro" id="IPR047226">
    <property type="entry name" value="KH-I_MEX3_rpt2"/>
</dbReference>
<dbReference type="Gene3D" id="3.30.40.10">
    <property type="entry name" value="Zinc/RING finger domain, C3HC4 (zinc finger)"/>
    <property type="match status" value="1"/>
</dbReference>
<evidence type="ECO:0000256" key="5">
    <source>
        <dbReference type="ARBA" id="ARBA00022771"/>
    </source>
</evidence>
<evidence type="ECO:0000256" key="8">
    <source>
        <dbReference type="ARBA" id="ARBA00023242"/>
    </source>
</evidence>
<dbReference type="InterPro" id="IPR047227">
    <property type="entry name" value="MEX3"/>
</dbReference>
<evidence type="ECO:0000256" key="3">
    <source>
        <dbReference type="ARBA" id="ARBA00022490"/>
    </source>
</evidence>
<keyword evidence="5 10" id="KW-0479">Metal-binding</keyword>
<dbReference type="CDD" id="cd16518">
    <property type="entry name" value="RING-HC_MEX3"/>
    <property type="match status" value="1"/>
</dbReference>
<organism evidence="12 13">
    <name type="scientific">Nesidiocoris tenuis</name>
    <dbReference type="NCBI Taxonomy" id="355587"/>
    <lineage>
        <taxon>Eukaryota</taxon>
        <taxon>Metazoa</taxon>
        <taxon>Ecdysozoa</taxon>
        <taxon>Arthropoda</taxon>
        <taxon>Hexapoda</taxon>
        <taxon>Insecta</taxon>
        <taxon>Pterygota</taxon>
        <taxon>Neoptera</taxon>
        <taxon>Paraneoptera</taxon>
        <taxon>Hemiptera</taxon>
        <taxon>Heteroptera</taxon>
        <taxon>Panheteroptera</taxon>
        <taxon>Cimicomorpha</taxon>
        <taxon>Miridae</taxon>
        <taxon>Dicyphina</taxon>
        <taxon>Nesidiocoris</taxon>
    </lineage>
</organism>
<dbReference type="Pfam" id="PF13920">
    <property type="entry name" value="zf-C3HC4_3"/>
    <property type="match status" value="1"/>
</dbReference>
<evidence type="ECO:0000313" key="13">
    <source>
        <dbReference type="Proteomes" id="UP001307889"/>
    </source>
</evidence>
<evidence type="ECO:0000313" key="12">
    <source>
        <dbReference type="EMBL" id="BES87721.1"/>
    </source>
</evidence>
<evidence type="ECO:0000256" key="9">
    <source>
        <dbReference type="PROSITE-ProRule" id="PRU00117"/>
    </source>
</evidence>
<dbReference type="InterPro" id="IPR001841">
    <property type="entry name" value="Znf_RING"/>
</dbReference>
<keyword evidence="7 9" id="KW-0694">RNA-binding</keyword>
<dbReference type="Pfam" id="PF00013">
    <property type="entry name" value="KH_1"/>
    <property type="match status" value="2"/>
</dbReference>
<dbReference type="InterPro" id="IPR047228">
    <property type="entry name" value="KH-I_MEX3_rpt1"/>
</dbReference>
<dbReference type="CDD" id="cd22424">
    <property type="entry name" value="KH-I_MEX3_rpt2"/>
    <property type="match status" value="1"/>
</dbReference>
<dbReference type="EMBL" id="AP028909">
    <property type="protein sequence ID" value="BES87721.1"/>
    <property type="molecule type" value="Genomic_DNA"/>
</dbReference>
<dbReference type="Gene3D" id="3.30.1370.10">
    <property type="entry name" value="K Homology domain, type 1"/>
    <property type="match status" value="2"/>
</dbReference>
<dbReference type="CDD" id="cd22423">
    <property type="entry name" value="KH-I_MEX3_rpt1"/>
    <property type="match status" value="1"/>
</dbReference>
<dbReference type="PANTHER" id="PTHR23285:SF7">
    <property type="entry name" value="LD09246P1"/>
    <property type="match status" value="1"/>
</dbReference>
<protein>
    <recommendedName>
        <fullName evidence="11">RING-type domain-containing protein</fullName>
    </recommendedName>
</protein>
<dbReference type="InterPro" id="IPR004087">
    <property type="entry name" value="KH_dom"/>
</dbReference>
<accession>A0ABN7AA12</accession>
<evidence type="ECO:0000256" key="4">
    <source>
        <dbReference type="ARBA" id="ARBA00022737"/>
    </source>
</evidence>
<evidence type="ECO:0000256" key="10">
    <source>
        <dbReference type="PROSITE-ProRule" id="PRU00175"/>
    </source>
</evidence>
<dbReference type="SUPFAM" id="SSF54791">
    <property type="entry name" value="Eukaryotic type KH-domain (KH-domain type I)"/>
    <property type="match status" value="2"/>
</dbReference>
<dbReference type="InterPro" id="IPR036612">
    <property type="entry name" value="KH_dom_type_1_sf"/>
</dbReference>
<keyword evidence="4" id="KW-0677">Repeat</keyword>
<dbReference type="InterPro" id="IPR013083">
    <property type="entry name" value="Znf_RING/FYVE/PHD"/>
</dbReference>
<reference evidence="12 13" key="1">
    <citation type="submission" date="2023-09" db="EMBL/GenBank/DDBJ databases">
        <title>Nesidiocoris tenuis whole genome shotgun sequence.</title>
        <authorList>
            <person name="Shibata T."/>
            <person name="Shimoda M."/>
            <person name="Kobayashi T."/>
            <person name="Uehara T."/>
        </authorList>
    </citation>
    <scope>NUCLEOTIDE SEQUENCE [LARGE SCALE GENOMIC DNA]</scope>
    <source>
        <strain evidence="12 13">Japan</strain>
    </source>
</reference>
<keyword evidence="6" id="KW-0862">Zinc</keyword>
<evidence type="ECO:0000256" key="1">
    <source>
        <dbReference type="ARBA" id="ARBA00004123"/>
    </source>
</evidence>
<dbReference type="PROSITE" id="PS50084">
    <property type="entry name" value="KH_TYPE_1"/>
    <property type="match status" value="2"/>
</dbReference>
<keyword evidence="3" id="KW-0963">Cytoplasm</keyword>
<comment type="subcellular location">
    <subcellularLocation>
        <location evidence="2">Cytoplasm</location>
    </subcellularLocation>
    <subcellularLocation>
        <location evidence="1">Nucleus</location>
    </subcellularLocation>
</comment>
<proteinExistence type="predicted"/>
<keyword evidence="8" id="KW-0539">Nucleus</keyword>
<dbReference type="Proteomes" id="UP001307889">
    <property type="component" value="Chromosome 1"/>
</dbReference>
<evidence type="ECO:0000256" key="6">
    <source>
        <dbReference type="ARBA" id="ARBA00022833"/>
    </source>
</evidence>
<name>A0ABN7AA12_9HEMI</name>
<gene>
    <name evidence="12" type="ORF">NTJ_00526</name>
</gene>
<evidence type="ECO:0000259" key="11">
    <source>
        <dbReference type="PROSITE" id="PS50089"/>
    </source>
</evidence>
<dbReference type="SMART" id="SM00322">
    <property type="entry name" value="KH"/>
    <property type="match status" value="2"/>
</dbReference>
<keyword evidence="13" id="KW-1185">Reference proteome</keyword>
<evidence type="ECO:0000256" key="7">
    <source>
        <dbReference type="ARBA" id="ARBA00022884"/>
    </source>
</evidence>
<dbReference type="PANTHER" id="PTHR23285">
    <property type="entry name" value="RING FINGER AND KH DOMAIN CONTAINING PROTEIN 1"/>
    <property type="match status" value="1"/>
</dbReference>
<dbReference type="PROSITE" id="PS50089">
    <property type="entry name" value="ZF_RING_2"/>
    <property type="match status" value="1"/>
</dbReference>
<dbReference type="InterPro" id="IPR004088">
    <property type="entry name" value="KH_dom_type_1"/>
</dbReference>
<dbReference type="SMART" id="SM00184">
    <property type="entry name" value="RING"/>
    <property type="match status" value="1"/>
</dbReference>
<keyword evidence="5 10" id="KW-0863">Zinc-finger</keyword>
<feature type="domain" description="RING-type" evidence="11">
    <location>
        <begin position="425"/>
        <end position="465"/>
    </location>
</feature>